<accession>A0A1D3UGF3</accession>
<dbReference type="AlphaFoldDB" id="A0A1D3UGF3"/>
<gene>
    <name evidence="1" type="ORF">TFUB20_00854</name>
</gene>
<reference evidence="1 2" key="1">
    <citation type="submission" date="2016-09" db="EMBL/GenBank/DDBJ databases">
        <authorList>
            <person name="Capua I."/>
            <person name="De Benedictis P."/>
            <person name="Joannis T."/>
            <person name="Lombin L.H."/>
            <person name="Cattoli G."/>
        </authorList>
    </citation>
    <scope>NUCLEOTIDE SEQUENCE [LARGE SCALE GENOMIC DNA]</scope>
    <source>
        <strain evidence="1 2">UB20</strain>
    </source>
</reference>
<dbReference type="RefSeq" id="WP_140230613.1">
    <property type="nucleotide sequence ID" value="NZ_CAJPTF010000033.1"/>
</dbReference>
<organism evidence="1 2">
    <name type="scientific">Tannerella forsythia</name>
    <name type="common">Bacteroides forsythus</name>
    <dbReference type="NCBI Taxonomy" id="28112"/>
    <lineage>
        <taxon>Bacteria</taxon>
        <taxon>Pseudomonadati</taxon>
        <taxon>Bacteroidota</taxon>
        <taxon>Bacteroidia</taxon>
        <taxon>Bacteroidales</taxon>
        <taxon>Tannerellaceae</taxon>
        <taxon>Tannerella</taxon>
    </lineage>
</organism>
<evidence type="ECO:0000313" key="2">
    <source>
        <dbReference type="Proteomes" id="UP000182057"/>
    </source>
</evidence>
<proteinExistence type="predicted"/>
<dbReference type="EMBL" id="FMMM01000029">
    <property type="protein sequence ID" value="SCQ19887.1"/>
    <property type="molecule type" value="Genomic_DNA"/>
</dbReference>
<protein>
    <submittedName>
        <fullName evidence="1">Uncharacterized protein</fullName>
    </submittedName>
</protein>
<dbReference type="Proteomes" id="UP000182057">
    <property type="component" value="Unassembled WGS sequence"/>
</dbReference>
<sequence>MAISPIYILIAQEVAEYNAKISKVFQHVDKSRVTTGLLYDYGLHLIDPVYYDGVALTDENYIDMERSLRGDVQLESKRQYLFADSGPNECPNFK</sequence>
<evidence type="ECO:0000313" key="1">
    <source>
        <dbReference type="EMBL" id="SCQ19887.1"/>
    </source>
</evidence>
<name>A0A1D3UGF3_TANFO</name>